<organism evidence="7 8">
    <name type="scientific">Thermodesulfatator autotrophicus</name>
    <dbReference type="NCBI Taxonomy" id="1795632"/>
    <lineage>
        <taxon>Bacteria</taxon>
        <taxon>Pseudomonadati</taxon>
        <taxon>Thermodesulfobacteriota</taxon>
        <taxon>Thermodesulfobacteria</taxon>
        <taxon>Thermodesulfobacteriales</taxon>
        <taxon>Thermodesulfatatoraceae</taxon>
        <taxon>Thermodesulfatator</taxon>
    </lineage>
</organism>
<name>A0A177E855_9BACT</name>
<accession>A0A177E855</accession>
<evidence type="ECO:0000256" key="1">
    <source>
        <dbReference type="ARBA" id="ARBA00006581"/>
    </source>
</evidence>
<evidence type="ECO:0000256" key="5">
    <source>
        <dbReference type="ARBA" id="ARBA00047686"/>
    </source>
</evidence>
<keyword evidence="8" id="KW-1185">Reference proteome</keyword>
<dbReference type="Proteomes" id="UP000076964">
    <property type="component" value="Unassembled WGS sequence"/>
</dbReference>
<dbReference type="PANTHER" id="PTHR11241">
    <property type="entry name" value="DEOXYURIDINE 5'-TRIPHOSPHATE NUCLEOTIDOHYDROLASE"/>
    <property type="match status" value="1"/>
</dbReference>
<dbReference type="STRING" id="1795632.TH606_04325"/>
<dbReference type="GO" id="GO:0000287">
    <property type="term" value="F:magnesium ion binding"/>
    <property type="evidence" value="ECO:0007669"/>
    <property type="project" value="InterPro"/>
</dbReference>
<proteinExistence type="inferred from homology"/>
<evidence type="ECO:0000259" key="6">
    <source>
        <dbReference type="Pfam" id="PF00692"/>
    </source>
</evidence>
<dbReference type="InterPro" id="IPR008181">
    <property type="entry name" value="dUTPase"/>
</dbReference>
<dbReference type="SUPFAM" id="SSF51283">
    <property type="entry name" value="dUTPase-like"/>
    <property type="match status" value="1"/>
</dbReference>
<evidence type="ECO:0000256" key="3">
    <source>
        <dbReference type="ARBA" id="ARBA00022801"/>
    </source>
</evidence>
<dbReference type="EMBL" id="LSFI01000016">
    <property type="protein sequence ID" value="OAG27968.1"/>
    <property type="molecule type" value="Genomic_DNA"/>
</dbReference>
<keyword evidence="4" id="KW-0546">Nucleotide metabolism</keyword>
<comment type="similarity">
    <text evidence="1">Belongs to the dUTPase family.</text>
</comment>
<dbReference type="InterPro" id="IPR029054">
    <property type="entry name" value="dUTPase-like"/>
</dbReference>
<sequence length="148" mass="16421">MIKVWRKDPRARLPEKASPGAIGWDLFALEDTEILPKEVAFIRTGLVIKAPSPYGMFIFPRSSLFRKKGLIFPHSAGIIDFDYCGEDDELKILALNLKDEAVSVSAGERIAQLLFMKVLTDEELEEVSEVPCPKSRGGFGSTGGYETK</sequence>
<dbReference type="GO" id="GO:0006226">
    <property type="term" value="P:dUMP biosynthetic process"/>
    <property type="evidence" value="ECO:0007669"/>
    <property type="project" value="InterPro"/>
</dbReference>
<dbReference type="InterPro" id="IPR033704">
    <property type="entry name" value="dUTPase_trimeric"/>
</dbReference>
<comment type="catalytic activity">
    <reaction evidence="5">
        <text>dUTP + H2O = dUMP + diphosphate + H(+)</text>
        <dbReference type="Rhea" id="RHEA:10248"/>
        <dbReference type="ChEBI" id="CHEBI:15377"/>
        <dbReference type="ChEBI" id="CHEBI:15378"/>
        <dbReference type="ChEBI" id="CHEBI:33019"/>
        <dbReference type="ChEBI" id="CHEBI:61555"/>
        <dbReference type="ChEBI" id="CHEBI:246422"/>
        <dbReference type="EC" id="3.6.1.23"/>
    </reaction>
</comment>
<dbReference type="PANTHER" id="PTHR11241:SF0">
    <property type="entry name" value="DEOXYURIDINE 5'-TRIPHOSPHATE NUCLEOTIDOHYDROLASE"/>
    <property type="match status" value="1"/>
</dbReference>
<reference evidence="7 8" key="1">
    <citation type="submission" date="2016-02" db="EMBL/GenBank/DDBJ databases">
        <title>Draft genome sequence of Thermodesulfatator sp. S606.</title>
        <authorList>
            <person name="Lai Q."/>
            <person name="Cao J."/>
            <person name="Dupont S."/>
            <person name="Shao Z."/>
            <person name="Jebbar M."/>
            <person name="Alain K."/>
        </authorList>
    </citation>
    <scope>NUCLEOTIDE SEQUENCE [LARGE SCALE GENOMIC DNA]</scope>
    <source>
        <strain evidence="7 8">S606</strain>
    </source>
</reference>
<evidence type="ECO:0000256" key="4">
    <source>
        <dbReference type="ARBA" id="ARBA00023080"/>
    </source>
</evidence>
<dbReference type="GO" id="GO:0004170">
    <property type="term" value="F:dUTP diphosphatase activity"/>
    <property type="evidence" value="ECO:0007669"/>
    <property type="project" value="UniProtKB-EC"/>
</dbReference>
<evidence type="ECO:0000313" key="7">
    <source>
        <dbReference type="EMBL" id="OAG27968.1"/>
    </source>
</evidence>
<evidence type="ECO:0000313" key="8">
    <source>
        <dbReference type="Proteomes" id="UP000076964"/>
    </source>
</evidence>
<comment type="caution">
    <text evidence="7">The sequence shown here is derived from an EMBL/GenBank/DDBJ whole genome shotgun (WGS) entry which is preliminary data.</text>
</comment>
<gene>
    <name evidence="7" type="ORF">TH606_04325</name>
</gene>
<dbReference type="CDD" id="cd07557">
    <property type="entry name" value="trimeric_dUTPase"/>
    <property type="match status" value="1"/>
</dbReference>
<dbReference type="OrthoDB" id="9809956at2"/>
<evidence type="ECO:0000256" key="2">
    <source>
        <dbReference type="ARBA" id="ARBA00012379"/>
    </source>
</evidence>
<protein>
    <recommendedName>
        <fullName evidence="2">dUTP diphosphatase</fullName>
        <ecNumber evidence="2">3.6.1.23</ecNumber>
    </recommendedName>
</protein>
<dbReference type="NCBIfam" id="TIGR00576">
    <property type="entry name" value="dut"/>
    <property type="match status" value="1"/>
</dbReference>
<dbReference type="AlphaFoldDB" id="A0A177E855"/>
<dbReference type="RefSeq" id="WP_068541605.1">
    <property type="nucleotide sequence ID" value="NZ_LSFI01000016.1"/>
</dbReference>
<feature type="domain" description="dUTPase-like" evidence="6">
    <location>
        <begin position="11"/>
        <end position="143"/>
    </location>
</feature>
<dbReference type="EC" id="3.6.1.23" evidence="2"/>
<dbReference type="GO" id="GO:0046081">
    <property type="term" value="P:dUTP catabolic process"/>
    <property type="evidence" value="ECO:0007669"/>
    <property type="project" value="InterPro"/>
</dbReference>
<keyword evidence="3 7" id="KW-0378">Hydrolase</keyword>
<dbReference type="Gene3D" id="2.70.40.10">
    <property type="match status" value="1"/>
</dbReference>
<dbReference type="Pfam" id="PF00692">
    <property type="entry name" value="dUTPase"/>
    <property type="match status" value="1"/>
</dbReference>
<dbReference type="InterPro" id="IPR036157">
    <property type="entry name" value="dUTPase-like_sf"/>
</dbReference>